<reference evidence="1 2" key="1">
    <citation type="journal article" date="2019" name="Int. J. Syst. Evol. Microbiol.">
        <title>The Global Catalogue of Microorganisms (GCM) 10K type strain sequencing project: providing services to taxonomists for standard genome sequencing and annotation.</title>
        <authorList>
            <consortium name="The Broad Institute Genomics Platform"/>
            <consortium name="The Broad Institute Genome Sequencing Center for Infectious Disease"/>
            <person name="Wu L."/>
            <person name="Ma J."/>
        </authorList>
    </citation>
    <scope>NUCLEOTIDE SEQUENCE [LARGE SCALE GENOMIC DNA]</scope>
    <source>
        <strain evidence="1 2">JCM 16328</strain>
    </source>
</reference>
<sequence>MLHLDFHLRGPPKGRLQGRLVDPELDDHIRYVTAILINIPASGKAGGDPAAVMSEAPDSDDVRIQATELFTTIS</sequence>
<gene>
    <name evidence="1" type="ORF">GCM10009020_09290</name>
</gene>
<proteinExistence type="predicted"/>
<organism evidence="1 2">
    <name type="scientific">Natronoarchaeum mannanilyticum</name>
    <dbReference type="NCBI Taxonomy" id="926360"/>
    <lineage>
        <taxon>Archaea</taxon>
        <taxon>Methanobacteriati</taxon>
        <taxon>Methanobacteriota</taxon>
        <taxon>Stenosarchaea group</taxon>
        <taxon>Halobacteria</taxon>
        <taxon>Halobacteriales</taxon>
        <taxon>Natronoarchaeaceae</taxon>
    </lineage>
</organism>
<dbReference type="Proteomes" id="UP001500420">
    <property type="component" value="Unassembled WGS sequence"/>
</dbReference>
<comment type="caution">
    <text evidence="1">The sequence shown here is derived from an EMBL/GenBank/DDBJ whole genome shotgun (WGS) entry which is preliminary data.</text>
</comment>
<keyword evidence="2" id="KW-1185">Reference proteome</keyword>
<dbReference type="AlphaFoldDB" id="A0AAV3T794"/>
<accession>A0AAV3T794</accession>
<protein>
    <submittedName>
        <fullName evidence="1">Uncharacterized protein</fullName>
    </submittedName>
</protein>
<evidence type="ECO:0000313" key="2">
    <source>
        <dbReference type="Proteomes" id="UP001500420"/>
    </source>
</evidence>
<dbReference type="EMBL" id="BAAADV010000001">
    <property type="protein sequence ID" value="GAA0666226.1"/>
    <property type="molecule type" value="Genomic_DNA"/>
</dbReference>
<evidence type="ECO:0000313" key="1">
    <source>
        <dbReference type="EMBL" id="GAA0666226.1"/>
    </source>
</evidence>
<name>A0AAV3T794_9EURY</name>